<dbReference type="EMBL" id="CAACVR010000001">
    <property type="protein sequence ID" value="VEU19364.1"/>
    <property type="molecule type" value="Genomic_DNA"/>
</dbReference>
<dbReference type="GO" id="GO:0006611">
    <property type="term" value="P:protein export from nucleus"/>
    <property type="evidence" value="ECO:0007669"/>
    <property type="project" value="TreeGrafter"/>
</dbReference>
<evidence type="ECO:0000256" key="3">
    <source>
        <dbReference type="ARBA" id="ARBA00008669"/>
    </source>
</evidence>
<dbReference type="FunCoup" id="A0A448YEL4">
    <property type="interactions" value="1201"/>
</dbReference>
<evidence type="ECO:0000256" key="5">
    <source>
        <dbReference type="ARBA" id="ARBA00022490"/>
    </source>
</evidence>
<dbReference type="STRING" id="13370.A0A448YEL4"/>
<dbReference type="GO" id="GO:0005049">
    <property type="term" value="F:nuclear export signal receptor activity"/>
    <property type="evidence" value="ECO:0007669"/>
    <property type="project" value="TreeGrafter"/>
</dbReference>
<comment type="subcellular location">
    <subcellularLocation>
        <location evidence="2">Cytoplasm</location>
    </subcellularLocation>
    <subcellularLocation>
        <location evidence="1">Nucleus</location>
    </subcellularLocation>
</comment>
<evidence type="ECO:0000313" key="9">
    <source>
        <dbReference type="EMBL" id="VEU19364.1"/>
    </source>
</evidence>
<dbReference type="Proteomes" id="UP000290900">
    <property type="component" value="Unassembled WGS sequence"/>
</dbReference>
<name>A0A448YEL4_BRENA</name>
<dbReference type="InterPro" id="IPR005043">
    <property type="entry name" value="XPO2_C"/>
</dbReference>
<accession>A0A448YEL4</accession>
<keyword evidence="5" id="KW-0963">Cytoplasm</keyword>
<dbReference type="PROSITE" id="PS50166">
    <property type="entry name" value="IMPORTIN_B_NT"/>
    <property type="match status" value="1"/>
</dbReference>
<dbReference type="PANTHER" id="PTHR10997:SF8">
    <property type="entry name" value="EXPORTIN-2"/>
    <property type="match status" value="1"/>
</dbReference>
<dbReference type="GO" id="GO:0006606">
    <property type="term" value="P:protein import into nucleus"/>
    <property type="evidence" value="ECO:0007669"/>
    <property type="project" value="TreeGrafter"/>
</dbReference>
<dbReference type="InterPro" id="IPR016024">
    <property type="entry name" value="ARM-type_fold"/>
</dbReference>
<gene>
    <name evidence="9" type="ORF">BRENAR_LOCUS101</name>
</gene>
<comment type="similarity">
    <text evidence="3">Belongs to the XPO2/CSE1 family.</text>
</comment>
<dbReference type="Pfam" id="PF03378">
    <property type="entry name" value="CAS_CSE1"/>
    <property type="match status" value="1"/>
</dbReference>
<evidence type="ECO:0000256" key="4">
    <source>
        <dbReference type="ARBA" id="ARBA00022448"/>
    </source>
</evidence>
<feature type="domain" description="Importin N-terminal" evidence="8">
    <location>
        <begin position="23"/>
        <end position="96"/>
    </location>
</feature>
<evidence type="ECO:0000256" key="2">
    <source>
        <dbReference type="ARBA" id="ARBA00004496"/>
    </source>
</evidence>
<evidence type="ECO:0000313" key="10">
    <source>
        <dbReference type="Proteomes" id="UP000290900"/>
    </source>
</evidence>
<keyword evidence="7" id="KW-0539">Nucleus</keyword>
<protein>
    <submittedName>
        <fullName evidence="9">DEKNAAC100433</fullName>
    </submittedName>
</protein>
<dbReference type="GO" id="GO:0031267">
    <property type="term" value="F:small GTPase binding"/>
    <property type="evidence" value="ECO:0007669"/>
    <property type="project" value="InterPro"/>
</dbReference>
<sequence length="979" mass="111611">MSDISTLGQLLAKSLQPATAKEAEVGLKGIEGQQGFPLSLLHLIDSDKTDPSVRLAAALYFKNLIKRKWIDETGHYQLHSQDIATIKQEIVSLMIRLPDHLQVQIGEAISLIAESEFPELWPGLLDELVARLSPDDMITDKGILKVAHSIFKRWRPLFRSDELFTEIKFVLAKFSQPFLDLLIRVDQLIDQSNEQVSEKQRLTLLFENLLLLIKIYYDLNCQDIPEFFEDHLKQGMAVVHKYLKYTNTLLEDPTEDDEIDLVTDVKISICELIQLYTTRYEEEFHEYIPEFILTVWDLLNNVTAQPKYDILASKGLQFLTAIASTSYATMISDQPALKQITEKIILPNVTLRESDEEMFEDDPIEYTRRDLEGSDSDTRRRAATEFLRALKENSEKVVTQVIMRYINSYLQSFQADPTQWKAKDIAIYLFSAIAAKGSMTNAGVTVTNLLVDVVQFFTTYVAPDLVSKDAHPILKVDAIKYIFIFRNQLTKPQLTEAFPLLSAHFEDDNYVVYTYAAITVEKILSLRDPSNHQRLLFDKNDIPPTVSKGLLMNLFRLMFKKGDTPEKLAENEFLMKCVMRVLLTAEDSLQDATSELLQQLLKVIQIISKNPSNPKFSHYTFESLCVILKSNAANVEVTFQIIKPTMLGLLSQEIQEFIPYTFQILSYCLEIYPKGRPMPEEYAQLVKPLCSPAVWEFRGNISAIARLLSAIVKFSPSLFYDGTHLTPILGVFQKLISSKVNDHLGFELLETILLSIDIQYLQQYLKQIGIIIMSRLQNYRTEKFIKRFIIFLCWLSCLPASRDIENKNHLNSQFAVSFLENVQPGLFGQVLDNFITPHISTFNNLQDKKILIIGMTNLLVENLNSGSVDAQKLISGLGEALKLLMSDSIKNYMNIDENLEILLDLENDEMTFGSSYNQLNIIQTRPSDPVRQIANKDMILQYVKAKLSGFGGFGELLPALQNSNDPELVDALKRLGFVN</sequence>
<dbReference type="Pfam" id="PF08506">
    <property type="entry name" value="Cse1"/>
    <property type="match status" value="1"/>
</dbReference>
<keyword evidence="6" id="KW-0653">Protein transport</keyword>
<dbReference type="SUPFAM" id="SSF48371">
    <property type="entry name" value="ARM repeat"/>
    <property type="match status" value="1"/>
</dbReference>
<evidence type="ECO:0000256" key="6">
    <source>
        <dbReference type="ARBA" id="ARBA00022927"/>
    </source>
</evidence>
<keyword evidence="4" id="KW-0813">Transport</keyword>
<evidence type="ECO:0000256" key="7">
    <source>
        <dbReference type="ARBA" id="ARBA00023242"/>
    </source>
</evidence>
<dbReference type="PANTHER" id="PTHR10997">
    <property type="entry name" value="IMPORTIN-7, 8, 11"/>
    <property type="match status" value="1"/>
</dbReference>
<dbReference type="Pfam" id="PF03810">
    <property type="entry name" value="IBN_N"/>
    <property type="match status" value="1"/>
</dbReference>
<dbReference type="GO" id="GO:0005635">
    <property type="term" value="C:nuclear envelope"/>
    <property type="evidence" value="ECO:0007669"/>
    <property type="project" value="TreeGrafter"/>
</dbReference>
<dbReference type="AlphaFoldDB" id="A0A448YEL4"/>
<dbReference type="InterPro" id="IPR011989">
    <property type="entry name" value="ARM-like"/>
</dbReference>
<dbReference type="InParanoid" id="A0A448YEL4"/>
<dbReference type="InterPro" id="IPR013713">
    <property type="entry name" value="XPO2_central"/>
</dbReference>
<evidence type="ECO:0000259" key="8">
    <source>
        <dbReference type="PROSITE" id="PS50166"/>
    </source>
</evidence>
<dbReference type="InterPro" id="IPR001494">
    <property type="entry name" value="Importin-beta_N"/>
</dbReference>
<dbReference type="SMART" id="SM00913">
    <property type="entry name" value="IBN_N"/>
    <property type="match status" value="1"/>
</dbReference>
<evidence type="ECO:0000256" key="1">
    <source>
        <dbReference type="ARBA" id="ARBA00004123"/>
    </source>
</evidence>
<reference evidence="9 10" key="1">
    <citation type="submission" date="2018-12" db="EMBL/GenBank/DDBJ databases">
        <authorList>
            <person name="Tiukova I."/>
            <person name="Dainat J."/>
        </authorList>
    </citation>
    <scope>NUCLEOTIDE SEQUENCE [LARGE SCALE GENOMIC DNA]</scope>
</reference>
<keyword evidence="10" id="KW-1185">Reference proteome</keyword>
<dbReference type="GO" id="GO:0005829">
    <property type="term" value="C:cytosol"/>
    <property type="evidence" value="ECO:0007669"/>
    <property type="project" value="TreeGrafter"/>
</dbReference>
<organism evidence="9 10">
    <name type="scientific">Brettanomyces naardenensis</name>
    <name type="common">Yeast</name>
    <dbReference type="NCBI Taxonomy" id="13370"/>
    <lineage>
        <taxon>Eukaryota</taxon>
        <taxon>Fungi</taxon>
        <taxon>Dikarya</taxon>
        <taxon>Ascomycota</taxon>
        <taxon>Saccharomycotina</taxon>
        <taxon>Pichiomycetes</taxon>
        <taxon>Pichiales</taxon>
        <taxon>Pichiaceae</taxon>
        <taxon>Brettanomyces</taxon>
    </lineage>
</organism>
<proteinExistence type="inferred from homology"/>
<dbReference type="OrthoDB" id="3268246at2759"/>
<dbReference type="Gene3D" id="1.25.10.10">
    <property type="entry name" value="Leucine-rich Repeat Variant"/>
    <property type="match status" value="1"/>
</dbReference>